<dbReference type="PANTHER" id="PTHR23153">
    <property type="entry name" value="UBX-RELATED"/>
    <property type="match status" value="1"/>
</dbReference>
<feature type="region of interest" description="Disordered" evidence="8">
    <location>
        <begin position="14"/>
        <end position="55"/>
    </location>
</feature>
<gene>
    <name evidence="10" type="ORF">DUI87_22705</name>
</gene>
<dbReference type="Gene3D" id="1.20.58.2190">
    <property type="match status" value="1"/>
</dbReference>
<dbReference type="InterPro" id="IPR018997">
    <property type="entry name" value="PUB_domain"/>
</dbReference>
<evidence type="ECO:0000256" key="1">
    <source>
        <dbReference type="ARBA" id="ARBA00004170"/>
    </source>
</evidence>
<dbReference type="Pfam" id="PF00789">
    <property type="entry name" value="UBX"/>
    <property type="match status" value="1"/>
</dbReference>
<comment type="caution">
    <text evidence="10">The sequence shown here is derived from an EMBL/GenBank/DDBJ whole genome shotgun (WGS) entry which is preliminary data.</text>
</comment>
<dbReference type="PROSITE" id="PS50033">
    <property type="entry name" value="UBX"/>
    <property type="match status" value="1"/>
</dbReference>
<sequence length="426" mass="48253">MRKFFQEIKADLKFKTAGPGQKLSEPSRAPKEKPKAEVAPKPRQPPTDEAQRAAAAALARLELKPKGKAPCSSQEAIKNQVRKELMAEAAASEKELSREEKEQEEEGAAAPSVSGVYFICPLTGAIVRKEQKEKQLREAIQAYFSVDPVAASIMEIQTLNKDREKVRACVETMAKYLDNIYLHPEEEKYRKIKLQNKVFQSPLAPCHCPGDREPHAASLLVAEGAEEEFYVLKEEMLSRLEELRERKEQLLSSEPLRAQLHRQLALFRPSPAAARFELPHDFFNLTAEEQRLRTEAVEKAAMLRTRAMREKEEQREMRKYNYTLLRVRFPDGYILQGTFYARESVSVLYNFVREALRDDWLPFELLGPGGLKLTDENLAFNECGLVPSALLSLAWDAAVMADVEAAAEEQRSPLRPELLAGARTLS</sequence>
<proteinExistence type="predicted"/>
<dbReference type="Gene3D" id="3.10.20.90">
    <property type="entry name" value="Phosphatidylinositol 3-kinase Catalytic Subunit, Chain A, domain 1"/>
    <property type="match status" value="1"/>
</dbReference>
<dbReference type="InterPro" id="IPR029071">
    <property type="entry name" value="Ubiquitin-like_domsf"/>
</dbReference>
<feature type="region of interest" description="Disordered" evidence="8">
    <location>
        <begin position="88"/>
        <end position="109"/>
    </location>
</feature>
<evidence type="ECO:0000256" key="3">
    <source>
        <dbReference type="ARBA" id="ARBA00023136"/>
    </source>
</evidence>
<evidence type="ECO:0000256" key="6">
    <source>
        <dbReference type="ARBA" id="ARBA00070523"/>
    </source>
</evidence>
<evidence type="ECO:0000256" key="4">
    <source>
        <dbReference type="ARBA" id="ARBA00059509"/>
    </source>
</evidence>
<dbReference type="PANTHER" id="PTHR23153:SF38">
    <property type="entry name" value="UBX DOMAIN-CONTAINING PROTEIN 6"/>
    <property type="match status" value="1"/>
</dbReference>
<keyword evidence="2" id="KW-0833">Ubl conjugation pathway</keyword>
<feature type="domain" description="UBX" evidence="9">
    <location>
        <begin position="318"/>
        <end position="393"/>
    </location>
</feature>
<dbReference type="GO" id="GO:0016020">
    <property type="term" value="C:membrane"/>
    <property type="evidence" value="ECO:0007669"/>
    <property type="project" value="UniProtKB-SubCell"/>
</dbReference>
<evidence type="ECO:0000256" key="2">
    <source>
        <dbReference type="ARBA" id="ARBA00022786"/>
    </source>
</evidence>
<evidence type="ECO:0000256" key="5">
    <source>
        <dbReference type="ARBA" id="ARBA00065525"/>
    </source>
</evidence>
<dbReference type="GO" id="GO:0006950">
    <property type="term" value="P:response to stress"/>
    <property type="evidence" value="ECO:0007669"/>
    <property type="project" value="UniProtKB-ARBA"/>
</dbReference>
<comment type="function">
    <text evidence="4">May negatively regulate the ATPase activity of VCP, an ATP-driven segregase that associates with different cofactors to control a wide variety of cellular processes. As a cofactor of VCP, it may play a role in the transport of CAV1 to lysosomes for degradation. It may also play a role in endoplasmic reticulum-associated degradation (ERAD) of misfolded proteins. Together with VCP and other cofactors, it may play a role in macroautophagy, regulating for instance the clearance of damaged lysosomes.</text>
</comment>
<accession>A0A3M0JIP6</accession>
<keyword evidence="3" id="KW-0472">Membrane</keyword>
<feature type="compositionally biased region" description="Basic and acidic residues" evidence="8">
    <location>
        <begin position="88"/>
        <end position="101"/>
    </location>
</feature>
<evidence type="ECO:0000313" key="11">
    <source>
        <dbReference type="Proteomes" id="UP000269221"/>
    </source>
</evidence>
<feature type="compositionally biased region" description="Basic and acidic residues" evidence="8">
    <location>
        <begin position="28"/>
        <end position="40"/>
    </location>
</feature>
<evidence type="ECO:0000259" key="9">
    <source>
        <dbReference type="PROSITE" id="PS50033"/>
    </source>
</evidence>
<dbReference type="GO" id="GO:0005737">
    <property type="term" value="C:cytoplasm"/>
    <property type="evidence" value="ECO:0007669"/>
    <property type="project" value="TreeGrafter"/>
</dbReference>
<name>A0A3M0JIP6_HIRRU</name>
<comment type="subcellular location">
    <subcellularLocation>
        <location evidence="1">Membrane</location>
        <topology evidence="1">Peripheral membrane protein</topology>
    </subcellularLocation>
</comment>
<protein>
    <recommendedName>
        <fullName evidence="6">UBX domain-containing protein 6</fullName>
    </recommendedName>
    <alternativeName>
        <fullName evidence="7">UBX domain-containing protein 1</fullName>
    </alternativeName>
</protein>
<reference evidence="10 11" key="1">
    <citation type="submission" date="2018-07" db="EMBL/GenBank/DDBJ databases">
        <title>A high quality draft genome assembly of the barn swallow (H. rustica rustica).</title>
        <authorList>
            <person name="Formenti G."/>
            <person name="Chiara M."/>
            <person name="Poveda L."/>
            <person name="Francoijs K.-J."/>
            <person name="Bonisoli-Alquati A."/>
            <person name="Canova L."/>
            <person name="Gianfranceschi L."/>
            <person name="Horner D.S."/>
            <person name="Saino N."/>
        </authorList>
    </citation>
    <scope>NUCLEOTIDE SEQUENCE [LARGE SCALE GENOMIC DNA]</scope>
    <source>
        <strain evidence="10">Chelidonia</strain>
        <tissue evidence="10">Blood</tissue>
    </source>
</reference>
<keyword evidence="11" id="KW-1185">Reference proteome</keyword>
<dbReference type="SUPFAM" id="SSF54236">
    <property type="entry name" value="Ubiquitin-like"/>
    <property type="match status" value="1"/>
</dbReference>
<dbReference type="CDD" id="cd16119">
    <property type="entry name" value="UBX_UBXN6"/>
    <property type="match status" value="1"/>
</dbReference>
<dbReference type="EMBL" id="QRBI01000142">
    <property type="protein sequence ID" value="RMC01018.1"/>
    <property type="molecule type" value="Genomic_DNA"/>
</dbReference>
<comment type="subunit">
    <text evidence="5">Interacts with VCP through the PUB domain (via C-terminus) and VIM motif (via N-terminus); the interaction is direct. Forms a ternary complex with CAV1 and VCP. Interacts with SYVN1. Interacts with HERPUD1. Interacts with VCPKMT. May interact with DERL1. Interacts with PLAA, VCP and YOD1; may form a complex involved in macroautophagy. Interacts with LMAN1.</text>
</comment>
<evidence type="ECO:0000256" key="7">
    <source>
        <dbReference type="ARBA" id="ARBA00075815"/>
    </source>
</evidence>
<dbReference type="SMART" id="SM00166">
    <property type="entry name" value="UBX"/>
    <property type="match status" value="1"/>
</dbReference>
<dbReference type="Proteomes" id="UP000269221">
    <property type="component" value="Unassembled WGS sequence"/>
</dbReference>
<evidence type="ECO:0000313" key="10">
    <source>
        <dbReference type="EMBL" id="RMC01018.1"/>
    </source>
</evidence>
<dbReference type="STRING" id="333673.A0A3M0JIP6"/>
<dbReference type="OrthoDB" id="49605at2759"/>
<evidence type="ECO:0000256" key="8">
    <source>
        <dbReference type="SAM" id="MobiDB-lite"/>
    </source>
</evidence>
<dbReference type="InterPro" id="IPR036339">
    <property type="entry name" value="PUB-like_dom_sf"/>
</dbReference>
<dbReference type="AlphaFoldDB" id="A0A3M0JIP6"/>
<organism evidence="10 11">
    <name type="scientific">Hirundo rustica rustica</name>
    <dbReference type="NCBI Taxonomy" id="333673"/>
    <lineage>
        <taxon>Eukaryota</taxon>
        <taxon>Metazoa</taxon>
        <taxon>Chordata</taxon>
        <taxon>Craniata</taxon>
        <taxon>Vertebrata</taxon>
        <taxon>Euteleostomi</taxon>
        <taxon>Archelosauria</taxon>
        <taxon>Archosauria</taxon>
        <taxon>Dinosauria</taxon>
        <taxon>Saurischia</taxon>
        <taxon>Theropoda</taxon>
        <taxon>Coelurosauria</taxon>
        <taxon>Aves</taxon>
        <taxon>Neognathae</taxon>
        <taxon>Neoaves</taxon>
        <taxon>Telluraves</taxon>
        <taxon>Australaves</taxon>
        <taxon>Passeriformes</taxon>
        <taxon>Sylvioidea</taxon>
        <taxon>Hirundinidae</taxon>
        <taxon>Hirundo</taxon>
    </lineage>
</organism>
<dbReference type="FunFam" id="3.10.20.90:FF:000185">
    <property type="entry name" value="UBX domain-containing protein 6"/>
    <property type="match status" value="1"/>
</dbReference>
<dbReference type="InterPro" id="IPR001012">
    <property type="entry name" value="UBX_dom"/>
</dbReference>
<dbReference type="SUPFAM" id="SSF143503">
    <property type="entry name" value="PUG domain-like"/>
    <property type="match status" value="1"/>
</dbReference>
<dbReference type="Pfam" id="PF09409">
    <property type="entry name" value="PUB"/>
    <property type="match status" value="1"/>
</dbReference>